<sequence length="226" mass="26203">MDLNDYDFDLNLSDFTKLTNTDSEDENNIKEDENVQQVYVDKDISYRNKIVKIREFQYSSTNAGIVWPSAYCMIDYILDNKDKFKDKKILELGSATGYTAIFLKSEGLDITSSDIDNQEITDNILHNQSLNQISFPHIPHTWGTEFPNDNNNFDVIIGSDIIIYVAYLEKLVATLVQIMKPHSIMIMTYKRKIYASQKFFTLLESNGFQYETIGNKTWLIKRMIAV</sequence>
<dbReference type="InterPro" id="IPR029063">
    <property type="entry name" value="SAM-dependent_MTases_sf"/>
</dbReference>
<dbReference type="SUPFAM" id="SSF53335">
    <property type="entry name" value="S-adenosyl-L-methionine-dependent methyltransferases"/>
    <property type="match status" value="1"/>
</dbReference>
<evidence type="ECO:0000313" key="2">
    <source>
        <dbReference type="Proteomes" id="UP000076078"/>
    </source>
</evidence>
<dbReference type="Proteomes" id="UP000076078">
    <property type="component" value="Unassembled WGS sequence"/>
</dbReference>
<organism evidence="1 2">
    <name type="scientific">Tieghemostelium lacteum</name>
    <name type="common">Slime mold</name>
    <name type="synonym">Dictyostelium lacteum</name>
    <dbReference type="NCBI Taxonomy" id="361077"/>
    <lineage>
        <taxon>Eukaryota</taxon>
        <taxon>Amoebozoa</taxon>
        <taxon>Evosea</taxon>
        <taxon>Eumycetozoa</taxon>
        <taxon>Dictyostelia</taxon>
        <taxon>Dictyosteliales</taxon>
        <taxon>Raperosteliaceae</taxon>
        <taxon>Tieghemostelium</taxon>
    </lineage>
</organism>
<dbReference type="AlphaFoldDB" id="A0A151Z8I4"/>
<dbReference type="OMA" id="QHRSCIE"/>
<dbReference type="OrthoDB" id="413520at2759"/>
<name>A0A151Z8I4_TIELA</name>
<evidence type="ECO:0000313" key="1">
    <source>
        <dbReference type="EMBL" id="KYQ90114.1"/>
    </source>
</evidence>
<comment type="caution">
    <text evidence="1">The sequence shown here is derived from an EMBL/GenBank/DDBJ whole genome shotgun (WGS) entry which is preliminary data.</text>
</comment>
<dbReference type="PANTHER" id="PTHR14614:SF97">
    <property type="entry name" value="S-ADENOSYL-L-METHIONINE-DEPENDENT METHYLTRANSFERASES SUPERFAMILY PROTEIN"/>
    <property type="match status" value="1"/>
</dbReference>
<protein>
    <submittedName>
        <fullName evidence="1">Superoxide-generating NADPH oxidase flavocytochrome</fullName>
    </submittedName>
</protein>
<proteinExistence type="predicted"/>
<gene>
    <name evidence="1" type="ORF">DLAC_08698</name>
</gene>
<dbReference type="PANTHER" id="PTHR14614">
    <property type="entry name" value="HEPATOCELLULAR CARCINOMA-ASSOCIATED ANTIGEN"/>
    <property type="match status" value="1"/>
</dbReference>
<dbReference type="Pfam" id="PF10294">
    <property type="entry name" value="Methyltransf_16"/>
    <property type="match status" value="1"/>
</dbReference>
<accession>A0A151Z8I4</accession>
<dbReference type="EMBL" id="LODT01000037">
    <property type="protein sequence ID" value="KYQ90114.1"/>
    <property type="molecule type" value="Genomic_DNA"/>
</dbReference>
<reference evidence="1 2" key="1">
    <citation type="submission" date="2015-12" db="EMBL/GenBank/DDBJ databases">
        <title>Dictyostelia acquired genes for synthesis and detection of signals that induce cell-type specialization by lateral gene transfer from prokaryotes.</title>
        <authorList>
            <person name="Gloeckner G."/>
            <person name="Schaap P."/>
        </authorList>
    </citation>
    <scope>NUCLEOTIDE SEQUENCE [LARGE SCALE GENOMIC DNA]</scope>
    <source>
        <strain evidence="1 2">TK</strain>
    </source>
</reference>
<keyword evidence="2" id="KW-1185">Reference proteome</keyword>
<dbReference type="Gene3D" id="3.40.50.150">
    <property type="entry name" value="Vaccinia Virus protein VP39"/>
    <property type="match status" value="1"/>
</dbReference>
<dbReference type="InParanoid" id="A0A151Z8I4"/>
<dbReference type="InterPro" id="IPR019410">
    <property type="entry name" value="Methyltransf_16"/>
</dbReference>